<sequence>MRNPSLICKTWVLGLVCLSATLAAAQGKIASTWHCPKPAGGANYQIGDQPGHSYALVQYHCTASKGEIATVKEKEGTSTEFSEMSGDKSSGHGMFVATMANGDHVHYSFTSQSTWKNGMMQSGSNKFEVKGGTGKFKGAKGSGTCAGKGNKDGSADFTCTGTYTGVM</sequence>
<dbReference type="AlphaFoldDB" id="A0A932A8P6"/>
<feature type="chain" id="PRO_5037234374" evidence="1">
    <location>
        <begin position="26"/>
        <end position="167"/>
    </location>
</feature>
<evidence type="ECO:0000256" key="1">
    <source>
        <dbReference type="SAM" id="SignalP"/>
    </source>
</evidence>
<comment type="caution">
    <text evidence="2">The sequence shown here is derived from an EMBL/GenBank/DDBJ whole genome shotgun (WGS) entry which is preliminary data.</text>
</comment>
<reference evidence="2" key="1">
    <citation type="submission" date="2020-07" db="EMBL/GenBank/DDBJ databases">
        <title>Huge and variable diversity of episymbiotic CPR bacteria and DPANN archaea in groundwater ecosystems.</title>
        <authorList>
            <person name="He C.Y."/>
            <person name="Keren R."/>
            <person name="Whittaker M."/>
            <person name="Farag I.F."/>
            <person name="Doudna J."/>
            <person name="Cate J.H.D."/>
            <person name="Banfield J.F."/>
        </authorList>
    </citation>
    <scope>NUCLEOTIDE SEQUENCE</scope>
    <source>
        <strain evidence="2">NC_groundwater_580_Pr5_B-0.1um_64_19</strain>
    </source>
</reference>
<gene>
    <name evidence="2" type="ORF">HYX28_02515</name>
</gene>
<proteinExistence type="predicted"/>
<name>A0A932A8P6_9BACT</name>
<protein>
    <submittedName>
        <fullName evidence="2">Uncharacterized protein</fullName>
    </submittedName>
</protein>
<organism evidence="2 3">
    <name type="scientific">Candidatus Korobacter versatilis</name>
    <dbReference type="NCBI Taxonomy" id="658062"/>
    <lineage>
        <taxon>Bacteria</taxon>
        <taxon>Pseudomonadati</taxon>
        <taxon>Acidobacteriota</taxon>
        <taxon>Terriglobia</taxon>
        <taxon>Terriglobales</taxon>
        <taxon>Candidatus Korobacteraceae</taxon>
        <taxon>Candidatus Korobacter</taxon>
    </lineage>
</organism>
<keyword evidence="1" id="KW-0732">Signal</keyword>
<evidence type="ECO:0000313" key="2">
    <source>
        <dbReference type="EMBL" id="MBI2677634.1"/>
    </source>
</evidence>
<dbReference type="Proteomes" id="UP000779809">
    <property type="component" value="Unassembled WGS sequence"/>
</dbReference>
<accession>A0A932A8P6</accession>
<feature type="signal peptide" evidence="1">
    <location>
        <begin position="1"/>
        <end position="25"/>
    </location>
</feature>
<evidence type="ECO:0000313" key="3">
    <source>
        <dbReference type="Proteomes" id="UP000779809"/>
    </source>
</evidence>
<dbReference type="EMBL" id="JACPNR010000004">
    <property type="protein sequence ID" value="MBI2677634.1"/>
    <property type="molecule type" value="Genomic_DNA"/>
</dbReference>